<keyword evidence="1" id="KW-0472">Membrane</keyword>
<sequence length="213" mass="23415">MMTVREQHRMGLFTKNDIAVSVRTVGSAQRWKVSKLLMIVKLVSQFFFSKVEKRSKQCAEEMHLQALGYSNIYTSNVALLQEHGQGLVILSVKPHMRSAVFQEVDGRIWAGIPLIVSLMSGVDLATLEEEASQKYYEHGIIRLMPNIPVGVCTGATVMCASSSMPAAKIALVKFIMEHVGTCVMMSEQAFNAATAVVGCGPAFASFFLYHPLP</sequence>
<feature type="transmembrane region" description="Helical" evidence="1">
    <location>
        <begin position="189"/>
        <end position="209"/>
    </location>
</feature>
<dbReference type="Gene3D" id="3.40.50.720">
    <property type="entry name" value="NAD(P)-binding Rossmann-like Domain"/>
    <property type="match status" value="1"/>
</dbReference>
<name>A0A183ECK0_9BILA</name>
<dbReference type="GO" id="GO:0055129">
    <property type="term" value="P:L-proline biosynthetic process"/>
    <property type="evidence" value="ECO:0007669"/>
    <property type="project" value="TreeGrafter"/>
</dbReference>
<keyword evidence="1" id="KW-0812">Transmembrane</keyword>
<reference evidence="4" key="1">
    <citation type="submission" date="2016-06" db="UniProtKB">
        <authorList>
            <consortium name="WormBaseParasite"/>
        </authorList>
    </citation>
    <scope>IDENTIFICATION</scope>
</reference>
<dbReference type="PANTHER" id="PTHR11645:SF64">
    <property type="entry name" value="PYRROLINE-5-CARBOXYLATE REDUCTASE-RELATED"/>
    <property type="match status" value="1"/>
</dbReference>
<evidence type="ECO:0000313" key="4">
    <source>
        <dbReference type="WBParaSite" id="GPUH_0001871601-mRNA-1"/>
    </source>
</evidence>
<dbReference type="AlphaFoldDB" id="A0A183ECK0"/>
<reference evidence="2 3" key="2">
    <citation type="submission" date="2018-11" db="EMBL/GenBank/DDBJ databases">
        <authorList>
            <consortium name="Pathogen Informatics"/>
        </authorList>
    </citation>
    <scope>NUCLEOTIDE SEQUENCE [LARGE SCALE GENOMIC DNA]</scope>
</reference>
<evidence type="ECO:0000256" key="1">
    <source>
        <dbReference type="SAM" id="Phobius"/>
    </source>
</evidence>
<dbReference type="OrthoDB" id="10263291at2759"/>
<dbReference type="GO" id="GO:0004735">
    <property type="term" value="F:pyrroline-5-carboxylate reductase activity"/>
    <property type="evidence" value="ECO:0007669"/>
    <property type="project" value="TreeGrafter"/>
</dbReference>
<accession>A0A183ECK0</accession>
<evidence type="ECO:0000313" key="2">
    <source>
        <dbReference type="EMBL" id="VDN32267.1"/>
    </source>
</evidence>
<dbReference type="WBParaSite" id="GPUH_0001871601-mRNA-1">
    <property type="protein sequence ID" value="GPUH_0001871601-mRNA-1"/>
    <property type="gene ID" value="GPUH_0001871601"/>
</dbReference>
<evidence type="ECO:0000313" key="3">
    <source>
        <dbReference type="Proteomes" id="UP000271098"/>
    </source>
</evidence>
<dbReference type="SUPFAM" id="SSF51735">
    <property type="entry name" value="NAD(P)-binding Rossmann-fold domains"/>
    <property type="match status" value="1"/>
</dbReference>
<dbReference type="PANTHER" id="PTHR11645">
    <property type="entry name" value="PYRROLINE-5-CARBOXYLATE REDUCTASE"/>
    <property type="match status" value="1"/>
</dbReference>
<organism evidence="4">
    <name type="scientific">Gongylonema pulchrum</name>
    <dbReference type="NCBI Taxonomy" id="637853"/>
    <lineage>
        <taxon>Eukaryota</taxon>
        <taxon>Metazoa</taxon>
        <taxon>Ecdysozoa</taxon>
        <taxon>Nematoda</taxon>
        <taxon>Chromadorea</taxon>
        <taxon>Rhabditida</taxon>
        <taxon>Spirurina</taxon>
        <taxon>Spiruromorpha</taxon>
        <taxon>Spiruroidea</taxon>
        <taxon>Gongylonematidae</taxon>
        <taxon>Gongylonema</taxon>
    </lineage>
</organism>
<dbReference type="Proteomes" id="UP000271098">
    <property type="component" value="Unassembled WGS sequence"/>
</dbReference>
<dbReference type="EMBL" id="UYRT01087177">
    <property type="protein sequence ID" value="VDN32267.1"/>
    <property type="molecule type" value="Genomic_DNA"/>
</dbReference>
<protein>
    <submittedName>
        <fullName evidence="4">Pyrroline-5-carboxylate reductase</fullName>
    </submittedName>
</protein>
<dbReference type="InterPro" id="IPR036291">
    <property type="entry name" value="NAD(P)-bd_dom_sf"/>
</dbReference>
<gene>
    <name evidence="2" type="ORF">GPUH_LOCUS18690</name>
</gene>
<keyword evidence="3" id="KW-1185">Reference proteome</keyword>
<keyword evidence="1" id="KW-1133">Transmembrane helix</keyword>
<proteinExistence type="predicted"/>